<dbReference type="InterPro" id="IPR001761">
    <property type="entry name" value="Peripla_BP/Lac1_sug-bd_dom"/>
</dbReference>
<evidence type="ECO:0000313" key="5">
    <source>
        <dbReference type="EMBL" id="SEJ81994.1"/>
    </source>
</evidence>
<dbReference type="GO" id="GO:0000976">
    <property type="term" value="F:transcription cis-regulatory region binding"/>
    <property type="evidence" value="ECO:0007669"/>
    <property type="project" value="TreeGrafter"/>
</dbReference>
<name>A0A1H7BY97_9FIRM</name>
<feature type="domain" description="HTH lacI-type" evidence="4">
    <location>
        <begin position="5"/>
        <end position="61"/>
    </location>
</feature>
<dbReference type="GO" id="GO:0003700">
    <property type="term" value="F:DNA-binding transcription factor activity"/>
    <property type="evidence" value="ECO:0007669"/>
    <property type="project" value="TreeGrafter"/>
</dbReference>
<dbReference type="SUPFAM" id="SSF53822">
    <property type="entry name" value="Periplasmic binding protein-like I"/>
    <property type="match status" value="1"/>
</dbReference>
<evidence type="ECO:0000256" key="1">
    <source>
        <dbReference type="ARBA" id="ARBA00023015"/>
    </source>
</evidence>
<dbReference type="InterPro" id="IPR010982">
    <property type="entry name" value="Lambda_DNA-bd_dom_sf"/>
</dbReference>
<dbReference type="CDD" id="cd06267">
    <property type="entry name" value="PBP1_LacI_sugar_binding-like"/>
    <property type="match status" value="1"/>
</dbReference>
<dbReference type="Proteomes" id="UP000199662">
    <property type="component" value="Unassembled WGS sequence"/>
</dbReference>
<dbReference type="SMART" id="SM00354">
    <property type="entry name" value="HTH_LACI"/>
    <property type="match status" value="1"/>
</dbReference>
<gene>
    <name evidence="5" type="ORF">SAMN05660742_11845</name>
</gene>
<proteinExistence type="predicted"/>
<reference evidence="5 6" key="1">
    <citation type="submission" date="2016-10" db="EMBL/GenBank/DDBJ databases">
        <authorList>
            <person name="de Groot N.N."/>
        </authorList>
    </citation>
    <scope>NUCLEOTIDE SEQUENCE [LARGE SCALE GENOMIC DNA]</scope>
    <source>
        <strain evidence="5 6">DSM 2179</strain>
    </source>
</reference>
<dbReference type="SUPFAM" id="SSF47413">
    <property type="entry name" value="lambda repressor-like DNA-binding domains"/>
    <property type="match status" value="1"/>
</dbReference>
<dbReference type="Pfam" id="PF00356">
    <property type="entry name" value="LacI"/>
    <property type="match status" value="1"/>
</dbReference>
<evidence type="ECO:0000259" key="4">
    <source>
        <dbReference type="PROSITE" id="PS50932"/>
    </source>
</evidence>
<dbReference type="STRING" id="84035.SAMN05660742_11845"/>
<dbReference type="RefSeq" id="WP_091833895.1">
    <property type="nucleotide sequence ID" value="NZ_FNZK01000018.1"/>
</dbReference>
<evidence type="ECO:0000256" key="2">
    <source>
        <dbReference type="ARBA" id="ARBA00023125"/>
    </source>
</evidence>
<dbReference type="Gene3D" id="3.40.50.2300">
    <property type="match status" value="2"/>
</dbReference>
<dbReference type="InterPro" id="IPR028082">
    <property type="entry name" value="Peripla_BP_I"/>
</dbReference>
<dbReference type="PANTHER" id="PTHR30146">
    <property type="entry name" value="LACI-RELATED TRANSCRIPTIONAL REPRESSOR"/>
    <property type="match status" value="1"/>
</dbReference>
<keyword evidence="3" id="KW-0804">Transcription</keyword>
<dbReference type="Gene3D" id="1.10.260.40">
    <property type="entry name" value="lambda repressor-like DNA-binding domains"/>
    <property type="match status" value="1"/>
</dbReference>
<keyword evidence="2" id="KW-0238">DNA-binding</keyword>
<dbReference type="InterPro" id="IPR000843">
    <property type="entry name" value="HTH_LacI"/>
</dbReference>
<dbReference type="AlphaFoldDB" id="A0A1H7BY97"/>
<evidence type="ECO:0000313" key="6">
    <source>
        <dbReference type="Proteomes" id="UP000199662"/>
    </source>
</evidence>
<dbReference type="PANTHER" id="PTHR30146:SF154">
    <property type="entry name" value="TRANSCRIPTION REGULATOR, MEMBER OF GALR FAMILY"/>
    <property type="match status" value="1"/>
</dbReference>
<dbReference type="PROSITE" id="PS50932">
    <property type="entry name" value="HTH_LACI_2"/>
    <property type="match status" value="1"/>
</dbReference>
<dbReference type="EMBL" id="FNZK01000018">
    <property type="protein sequence ID" value="SEJ81994.1"/>
    <property type="molecule type" value="Genomic_DNA"/>
</dbReference>
<dbReference type="Pfam" id="PF00532">
    <property type="entry name" value="Peripla_BP_1"/>
    <property type="match status" value="1"/>
</dbReference>
<accession>A0A1H7BY97</accession>
<keyword evidence="6" id="KW-1185">Reference proteome</keyword>
<sequence>MKTGITSKDVAELAKVSQATVSYVLNNNQKQSISEETKQKILNAAKELNYIPNIAARTLKNNKTSCISVAINKNLMTPRYSELVEGIRSILENANYNIMLCSNKKYLSIFPNYLNSYLQQRTDAIIYIGADGLSIEPESMDYIIKNQIPLVVFGYDTQNDTIPDVNIDYFYGAYDGTNHLINKGYKNLIYFRPNININQETQREEGVHTACKESTDINLTIHNINFPYFNEIDLLFSKKNNKSIWRTEFYNLVNSIIDNKSTDYAIICSWVYMTEIVSKLLLTKGLKIPVLSLAQIDLFANSGENFIFSHLPNYIAGQECAKAILKLLNNPNDISKVLLRPKLETNNPIL</sequence>
<keyword evidence="1" id="KW-0805">Transcription regulation</keyword>
<evidence type="ECO:0000256" key="3">
    <source>
        <dbReference type="ARBA" id="ARBA00023163"/>
    </source>
</evidence>
<organism evidence="5 6">
    <name type="scientific">Propionispira arboris</name>
    <dbReference type="NCBI Taxonomy" id="84035"/>
    <lineage>
        <taxon>Bacteria</taxon>
        <taxon>Bacillati</taxon>
        <taxon>Bacillota</taxon>
        <taxon>Negativicutes</taxon>
        <taxon>Selenomonadales</taxon>
        <taxon>Selenomonadaceae</taxon>
        <taxon>Propionispira</taxon>
    </lineage>
</organism>
<protein>
    <submittedName>
        <fullName evidence="5">Transcriptional regulator, LacI family</fullName>
    </submittedName>
</protein>
<dbReference type="CDD" id="cd01392">
    <property type="entry name" value="HTH_LacI"/>
    <property type="match status" value="1"/>
</dbReference>